<evidence type="ECO:0000256" key="1">
    <source>
        <dbReference type="ARBA" id="ARBA00022857"/>
    </source>
</evidence>
<dbReference type="PANTHER" id="PTHR10996">
    <property type="entry name" value="2-HYDROXYACID DEHYDROGENASE-RELATED"/>
    <property type="match status" value="1"/>
</dbReference>
<keyword evidence="1" id="KW-0521">NADP</keyword>
<dbReference type="Pfam" id="PF02826">
    <property type="entry name" value="2-Hacid_dh_C"/>
    <property type="match status" value="1"/>
</dbReference>
<reference evidence="7 8" key="1">
    <citation type="submission" date="2024-05" db="EMBL/GenBank/DDBJ databases">
        <title>Genome sequence of Ponticoccus litoralis KCCM 90028.</title>
        <authorList>
            <person name="Kim J.M."/>
            <person name="Lee J.K."/>
            <person name="Choi B.J."/>
            <person name="Bayburt H."/>
            <person name="Baek J.H."/>
            <person name="Jeon C.O."/>
        </authorList>
    </citation>
    <scope>NUCLEOTIDE SEQUENCE [LARGE SCALE GENOMIC DNA]</scope>
    <source>
        <strain evidence="7 8">KCCM 90028</strain>
    </source>
</reference>
<dbReference type="FunFam" id="3.40.50.720:FF:000213">
    <property type="entry name" value="Putative 2-hydroxyacid dehydrogenase"/>
    <property type="match status" value="1"/>
</dbReference>
<keyword evidence="8" id="KW-1185">Reference proteome</keyword>
<dbReference type="Pfam" id="PF00389">
    <property type="entry name" value="2-Hacid_dh"/>
    <property type="match status" value="1"/>
</dbReference>
<dbReference type="EMBL" id="JBDNCH010000002">
    <property type="protein sequence ID" value="MEN9061395.1"/>
    <property type="molecule type" value="Genomic_DNA"/>
</dbReference>
<comment type="similarity">
    <text evidence="4">Belongs to the D-isomer specific 2-hydroxyacid dehydrogenase family.</text>
</comment>
<dbReference type="GO" id="GO:0005829">
    <property type="term" value="C:cytosol"/>
    <property type="evidence" value="ECO:0007669"/>
    <property type="project" value="TreeGrafter"/>
</dbReference>
<proteinExistence type="inferred from homology"/>
<sequence length="315" mass="33369">MTDPVLLISGASFKEDERARLAEAYPATFVDGPDAMSGVPEGQRRAIRAVAYKGHKPFGGAEMDLFPNLGVIANYGVGYDAIDVAAASARGIKVTNTPDVLSDDVADLAVAMLLAQARTMRLGEAHVRSGDWAKKGELPLNRKVSGSTVGIVGLGRIGREIADRLAAFKMEIHYHSRSEKETPGWTYHADPARLAGAVDFLVVALVGGSATEGYVSKEVIDAMGPRGVLVNISRGTTVDEGALLDALEEGRIGGAGLDVFLNEPNLDPRFLKLENVVLQPHQGSGSVETRRDMALLQLANVRAFLEGAALPTAVN</sequence>
<evidence type="ECO:0000259" key="6">
    <source>
        <dbReference type="Pfam" id="PF02826"/>
    </source>
</evidence>
<protein>
    <submittedName>
        <fullName evidence="7">2-hydroxyacid dehydrogenase</fullName>
    </submittedName>
</protein>
<organism evidence="7 8">
    <name type="scientific">Ponticoccus litoralis</name>
    <dbReference type="NCBI Taxonomy" id="422297"/>
    <lineage>
        <taxon>Bacteria</taxon>
        <taxon>Pseudomonadati</taxon>
        <taxon>Pseudomonadota</taxon>
        <taxon>Alphaproteobacteria</taxon>
        <taxon>Rhodobacterales</taxon>
        <taxon>Roseobacteraceae</taxon>
        <taxon>Ponticoccus</taxon>
    </lineage>
</organism>
<evidence type="ECO:0000313" key="8">
    <source>
        <dbReference type="Proteomes" id="UP001428774"/>
    </source>
</evidence>
<name>A0AAW9SQS5_9RHOB</name>
<keyword evidence="2 4" id="KW-0560">Oxidoreductase</keyword>
<dbReference type="Proteomes" id="UP001428774">
    <property type="component" value="Unassembled WGS sequence"/>
</dbReference>
<evidence type="ECO:0000259" key="5">
    <source>
        <dbReference type="Pfam" id="PF00389"/>
    </source>
</evidence>
<dbReference type="RefSeq" id="WP_347166476.1">
    <property type="nucleotide sequence ID" value="NZ_JBDNCH010000002.1"/>
</dbReference>
<dbReference type="SUPFAM" id="SSF51735">
    <property type="entry name" value="NAD(P)-binding Rossmann-fold domains"/>
    <property type="match status" value="1"/>
</dbReference>
<comment type="caution">
    <text evidence="7">The sequence shown here is derived from an EMBL/GenBank/DDBJ whole genome shotgun (WGS) entry which is preliminary data.</text>
</comment>
<feature type="domain" description="D-isomer specific 2-hydroxyacid dehydrogenase catalytic" evidence="5">
    <location>
        <begin position="50"/>
        <end position="315"/>
    </location>
</feature>
<dbReference type="GO" id="GO:0051287">
    <property type="term" value="F:NAD binding"/>
    <property type="evidence" value="ECO:0007669"/>
    <property type="project" value="InterPro"/>
</dbReference>
<feature type="domain" description="D-isomer specific 2-hydroxyacid dehydrogenase NAD-binding" evidence="6">
    <location>
        <begin position="110"/>
        <end position="283"/>
    </location>
</feature>
<dbReference type="InterPro" id="IPR050223">
    <property type="entry name" value="D-isomer_2-hydroxyacid_DH"/>
</dbReference>
<dbReference type="InterPro" id="IPR029752">
    <property type="entry name" value="D-isomer_DH_CS1"/>
</dbReference>
<evidence type="ECO:0000313" key="7">
    <source>
        <dbReference type="EMBL" id="MEN9061395.1"/>
    </source>
</evidence>
<gene>
    <name evidence="7" type="ORF">ABFB10_10420</name>
</gene>
<accession>A0AAW9SQS5</accession>
<keyword evidence="3" id="KW-0520">NAD</keyword>
<dbReference type="PROSITE" id="PS00065">
    <property type="entry name" value="D_2_HYDROXYACID_DH_1"/>
    <property type="match status" value="1"/>
</dbReference>
<dbReference type="InterPro" id="IPR006139">
    <property type="entry name" value="D-isomer_2_OHA_DH_cat_dom"/>
</dbReference>
<dbReference type="AlphaFoldDB" id="A0AAW9SQS5"/>
<dbReference type="InterPro" id="IPR006140">
    <property type="entry name" value="D-isomer_DH_NAD-bd"/>
</dbReference>
<dbReference type="InterPro" id="IPR036291">
    <property type="entry name" value="NAD(P)-bd_dom_sf"/>
</dbReference>
<evidence type="ECO:0000256" key="3">
    <source>
        <dbReference type="ARBA" id="ARBA00023027"/>
    </source>
</evidence>
<evidence type="ECO:0000256" key="2">
    <source>
        <dbReference type="ARBA" id="ARBA00023002"/>
    </source>
</evidence>
<dbReference type="PANTHER" id="PTHR10996:SF178">
    <property type="entry name" value="2-HYDROXYACID DEHYDROGENASE YGL185C-RELATED"/>
    <property type="match status" value="1"/>
</dbReference>
<dbReference type="GO" id="GO:0016618">
    <property type="term" value="F:hydroxypyruvate reductase [NAD(P)H] activity"/>
    <property type="evidence" value="ECO:0007669"/>
    <property type="project" value="TreeGrafter"/>
</dbReference>
<dbReference type="Gene3D" id="3.40.50.720">
    <property type="entry name" value="NAD(P)-binding Rossmann-like Domain"/>
    <property type="match status" value="2"/>
</dbReference>
<dbReference type="GO" id="GO:0030267">
    <property type="term" value="F:glyoxylate reductase (NADPH) activity"/>
    <property type="evidence" value="ECO:0007669"/>
    <property type="project" value="TreeGrafter"/>
</dbReference>
<evidence type="ECO:0000256" key="4">
    <source>
        <dbReference type="RuleBase" id="RU003719"/>
    </source>
</evidence>
<dbReference type="CDD" id="cd12156">
    <property type="entry name" value="HPPR"/>
    <property type="match status" value="1"/>
</dbReference>
<dbReference type="SUPFAM" id="SSF52283">
    <property type="entry name" value="Formate/glycerate dehydrogenase catalytic domain-like"/>
    <property type="match status" value="1"/>
</dbReference>